<dbReference type="EMBL" id="JAFBMS010000002">
    <property type="protein sequence ID" value="KAG9354939.1"/>
    <property type="molecule type" value="Genomic_DNA"/>
</dbReference>
<dbReference type="AlphaFoldDB" id="A0A8T2PUB4"/>
<sequence length="135" mass="15458">MASLPLTGKSEVQGGIRPPECDLLKDLGLSRWKSLPHSDILCFEKILLQHGAPAKSESADGNEAGSNMRSRRLELAHRKMSRVCYSPLRWFRRTVRLGRENDERRAGLLPDHMVLFRILRLFRWHSENNTLEGAP</sequence>
<dbReference type="Proteomes" id="UP000824540">
    <property type="component" value="Unassembled WGS sequence"/>
</dbReference>
<evidence type="ECO:0000313" key="1">
    <source>
        <dbReference type="EMBL" id="KAG9354939.1"/>
    </source>
</evidence>
<accession>A0A8T2PUB4</accession>
<comment type="caution">
    <text evidence="1">The sequence shown here is derived from an EMBL/GenBank/DDBJ whole genome shotgun (WGS) entry which is preliminary data.</text>
</comment>
<keyword evidence="2" id="KW-1185">Reference proteome</keyword>
<evidence type="ECO:0000313" key="2">
    <source>
        <dbReference type="Proteomes" id="UP000824540"/>
    </source>
</evidence>
<gene>
    <name evidence="1" type="ORF">JZ751_001652</name>
</gene>
<protein>
    <submittedName>
        <fullName evidence="1">Uncharacterized protein</fullName>
    </submittedName>
</protein>
<proteinExistence type="predicted"/>
<organism evidence="1 2">
    <name type="scientific">Albula glossodonta</name>
    <name type="common">roundjaw bonefish</name>
    <dbReference type="NCBI Taxonomy" id="121402"/>
    <lineage>
        <taxon>Eukaryota</taxon>
        <taxon>Metazoa</taxon>
        <taxon>Chordata</taxon>
        <taxon>Craniata</taxon>
        <taxon>Vertebrata</taxon>
        <taxon>Euteleostomi</taxon>
        <taxon>Actinopterygii</taxon>
        <taxon>Neopterygii</taxon>
        <taxon>Teleostei</taxon>
        <taxon>Albuliformes</taxon>
        <taxon>Albulidae</taxon>
        <taxon>Albula</taxon>
    </lineage>
</organism>
<reference evidence="1" key="1">
    <citation type="thesis" date="2021" institute="BYU ScholarsArchive" country="Provo, UT, USA">
        <title>Applications of and Algorithms for Genome Assembly and Genomic Analyses with an Emphasis on Marine Teleosts.</title>
        <authorList>
            <person name="Pickett B.D."/>
        </authorList>
    </citation>
    <scope>NUCLEOTIDE SEQUENCE</scope>
    <source>
        <strain evidence="1">HI-2016</strain>
    </source>
</reference>
<name>A0A8T2PUB4_9TELE</name>